<dbReference type="EMBL" id="SMFL01000017">
    <property type="protein sequence ID" value="TDE09980.1"/>
    <property type="molecule type" value="Genomic_DNA"/>
</dbReference>
<keyword evidence="2" id="KW-1185">Reference proteome</keyword>
<gene>
    <name evidence="1" type="ORF">E0F88_29060</name>
</gene>
<dbReference type="OrthoDB" id="800002at2"/>
<evidence type="ECO:0000313" key="1">
    <source>
        <dbReference type="EMBL" id="TDE09980.1"/>
    </source>
</evidence>
<accession>A0A4R5DDB9</accession>
<proteinExistence type="predicted"/>
<dbReference type="Proteomes" id="UP000294850">
    <property type="component" value="Unassembled WGS sequence"/>
</dbReference>
<organism evidence="1 2">
    <name type="scientific">Dyadobacter psychrotolerans</name>
    <dbReference type="NCBI Taxonomy" id="2541721"/>
    <lineage>
        <taxon>Bacteria</taxon>
        <taxon>Pseudomonadati</taxon>
        <taxon>Bacteroidota</taxon>
        <taxon>Cytophagia</taxon>
        <taxon>Cytophagales</taxon>
        <taxon>Spirosomataceae</taxon>
        <taxon>Dyadobacter</taxon>
    </lineage>
</organism>
<name>A0A4R5DDB9_9BACT</name>
<protein>
    <submittedName>
        <fullName evidence="1">Phage tail protein</fullName>
    </submittedName>
</protein>
<comment type="caution">
    <text evidence="1">The sequence shown here is derived from an EMBL/GenBank/DDBJ whole genome shotgun (WGS) entry which is preliminary data.</text>
</comment>
<dbReference type="AlphaFoldDB" id="A0A4R5DDB9"/>
<dbReference type="RefSeq" id="WP_131961857.1">
    <property type="nucleotide sequence ID" value="NZ_SMFL01000017.1"/>
</dbReference>
<sequence>MNQFGLIGEGITDQIVIENLLIASFSDPDILVTYLQPLRDATNDSMALSAGNWHKVLEYCGSENFKDSFQSLDYIIIQIDSDVFLSGEVQEKYRNIINSSDSCEVIVDKMKGIIIGAIGEDFYNGVIERIIFAICVHSIECWLLPIYYPTQNAIARKITGCREKLNQILPQKEGFYIHEKKPKYYRDISKKYFKMRPNDLQGLRK</sequence>
<reference evidence="1 2" key="1">
    <citation type="submission" date="2019-03" db="EMBL/GenBank/DDBJ databases">
        <title>Dyadobacter AR-3-6 sp. nov., isolated from arctic soil.</title>
        <authorList>
            <person name="Chaudhary D.K."/>
        </authorList>
    </citation>
    <scope>NUCLEOTIDE SEQUENCE [LARGE SCALE GENOMIC DNA]</scope>
    <source>
        <strain evidence="1 2">AR-3-6</strain>
    </source>
</reference>
<evidence type="ECO:0000313" key="2">
    <source>
        <dbReference type="Proteomes" id="UP000294850"/>
    </source>
</evidence>